<gene>
    <name evidence="2" type="ORF">QBC36DRAFT_79342</name>
</gene>
<dbReference type="SUPFAM" id="SSF51556">
    <property type="entry name" value="Metallo-dependent hydrolases"/>
    <property type="match status" value="1"/>
</dbReference>
<dbReference type="AlphaFoldDB" id="A0AAN6WC92"/>
<dbReference type="Gene3D" id="3.20.20.140">
    <property type="entry name" value="Metal-dependent hydrolases"/>
    <property type="match status" value="1"/>
</dbReference>
<dbReference type="PANTHER" id="PTHR11409">
    <property type="entry name" value="ADENOSINE DEAMINASE"/>
    <property type="match status" value="1"/>
</dbReference>
<comment type="caution">
    <text evidence="2">The sequence shown here is derived from an EMBL/GenBank/DDBJ whole genome shotgun (WGS) entry which is preliminary data.</text>
</comment>
<reference evidence="2" key="2">
    <citation type="submission" date="2023-05" db="EMBL/GenBank/DDBJ databases">
        <authorList>
            <consortium name="Lawrence Berkeley National Laboratory"/>
            <person name="Steindorff A."/>
            <person name="Hensen N."/>
            <person name="Bonometti L."/>
            <person name="Westerberg I."/>
            <person name="Brannstrom I.O."/>
            <person name="Guillou S."/>
            <person name="Cros-Aarteil S."/>
            <person name="Calhoun S."/>
            <person name="Haridas S."/>
            <person name="Kuo A."/>
            <person name="Mondo S."/>
            <person name="Pangilinan J."/>
            <person name="Riley R."/>
            <person name="Labutti K."/>
            <person name="Andreopoulos B."/>
            <person name="Lipzen A."/>
            <person name="Chen C."/>
            <person name="Yanf M."/>
            <person name="Daum C."/>
            <person name="Ng V."/>
            <person name="Clum A."/>
            <person name="Ohm R."/>
            <person name="Martin F."/>
            <person name="Silar P."/>
            <person name="Natvig D."/>
            <person name="Lalanne C."/>
            <person name="Gautier V."/>
            <person name="Ament-Velasquez S.L."/>
            <person name="Kruys A."/>
            <person name="Hutchinson M.I."/>
            <person name="Powell A.J."/>
            <person name="Barry K."/>
            <person name="Miller A.N."/>
            <person name="Grigoriev I.V."/>
            <person name="Debuchy R."/>
            <person name="Gladieux P."/>
            <person name="Thoren M.H."/>
            <person name="Johannesson H."/>
        </authorList>
    </citation>
    <scope>NUCLEOTIDE SEQUENCE</scope>
    <source>
        <strain evidence="2">CBS 892.96</strain>
    </source>
</reference>
<evidence type="ECO:0000256" key="1">
    <source>
        <dbReference type="SAM" id="MobiDB-lite"/>
    </source>
</evidence>
<dbReference type="GO" id="GO:0006154">
    <property type="term" value="P:adenosine catabolic process"/>
    <property type="evidence" value="ECO:0007669"/>
    <property type="project" value="TreeGrafter"/>
</dbReference>
<dbReference type="GO" id="GO:0046103">
    <property type="term" value="P:inosine biosynthetic process"/>
    <property type="evidence" value="ECO:0007669"/>
    <property type="project" value="TreeGrafter"/>
</dbReference>
<accession>A0AAN6WC92</accession>
<organism evidence="2 3">
    <name type="scientific">Triangularia setosa</name>
    <dbReference type="NCBI Taxonomy" id="2587417"/>
    <lineage>
        <taxon>Eukaryota</taxon>
        <taxon>Fungi</taxon>
        <taxon>Dikarya</taxon>
        <taxon>Ascomycota</taxon>
        <taxon>Pezizomycotina</taxon>
        <taxon>Sordariomycetes</taxon>
        <taxon>Sordariomycetidae</taxon>
        <taxon>Sordariales</taxon>
        <taxon>Podosporaceae</taxon>
        <taxon>Triangularia</taxon>
    </lineage>
</organism>
<keyword evidence="3" id="KW-1185">Reference proteome</keyword>
<dbReference type="GO" id="GO:0004000">
    <property type="term" value="F:adenosine deaminase activity"/>
    <property type="evidence" value="ECO:0007669"/>
    <property type="project" value="TreeGrafter"/>
</dbReference>
<feature type="region of interest" description="Disordered" evidence="1">
    <location>
        <begin position="568"/>
        <end position="587"/>
    </location>
</feature>
<proteinExistence type="predicted"/>
<evidence type="ECO:0000313" key="2">
    <source>
        <dbReference type="EMBL" id="KAK4179344.1"/>
    </source>
</evidence>
<protein>
    <recommendedName>
        <fullName evidence="4">Adenosine deaminase domain-containing protein</fullName>
    </recommendedName>
</protein>
<name>A0AAN6WC92_9PEZI</name>
<feature type="compositionally biased region" description="Basic and acidic residues" evidence="1">
    <location>
        <begin position="212"/>
        <end position="226"/>
    </location>
</feature>
<dbReference type="InterPro" id="IPR032466">
    <property type="entry name" value="Metal_Hydrolase"/>
</dbReference>
<dbReference type="PANTHER" id="PTHR11409:SF39">
    <property type="entry name" value="ADENOSINE DEAMINASE 2"/>
    <property type="match status" value="1"/>
</dbReference>
<sequence length="587" mass="64508">MGPLTDEEYTSILTTELPSPSDPVIQKYLSSRAALINEESKQRSDSSFRQALSPIGKRACDIVGRIRDEEQRQHVDVDITTPDAMVKTKSWAVIKRLPKGALLRAQYDALALANIDHLITLALETPGMCMSASDGNLATAEAREDITRSFQIRSRKNNPKSEQQSIWGADYKGGTFVPLTKAADEYPEGGRPGFIKWLKVRCSWSGDATKSSQDEKAEKPPSAKGRADSHLLRGMLYYEPIFRKFLRHLLRQLTEDGISWTELRLTFPLDYYRTGSELPDPDSDHLFAAIGQEVASYHRQATTASSTGPGPGQRPPFWGLRIIWSTIRSQDQRSIIEDADSCIAAKLLWPDLVAGYDLAGAENLGRSLTDMLPELFWFRKQCSLEEVDIPFFLGAGGGSDAVSEGNLFDALLLGTRRLGAARSLYRHPRMVEAVKDKRILAENYLAPGTVGGDTSDHPLPALIAQGVPCALSLGDAEEYVGEGGPLELTHQFWQALHAWESLDLAGLGSLAENSVRWAAFGEQSADSWIRDIRAASVGSGVKAKRLKDWAVEWERFCLWIVTEYGETHGDGHDGDGDGDGGATASAE</sequence>
<dbReference type="Proteomes" id="UP001302321">
    <property type="component" value="Unassembled WGS sequence"/>
</dbReference>
<reference evidence="2" key="1">
    <citation type="journal article" date="2023" name="Mol. Phylogenet. Evol.">
        <title>Genome-scale phylogeny and comparative genomics of the fungal order Sordariales.</title>
        <authorList>
            <person name="Hensen N."/>
            <person name="Bonometti L."/>
            <person name="Westerberg I."/>
            <person name="Brannstrom I.O."/>
            <person name="Guillou S."/>
            <person name="Cros-Aarteil S."/>
            <person name="Calhoun S."/>
            <person name="Haridas S."/>
            <person name="Kuo A."/>
            <person name="Mondo S."/>
            <person name="Pangilinan J."/>
            <person name="Riley R."/>
            <person name="LaButti K."/>
            <person name="Andreopoulos B."/>
            <person name="Lipzen A."/>
            <person name="Chen C."/>
            <person name="Yan M."/>
            <person name="Daum C."/>
            <person name="Ng V."/>
            <person name="Clum A."/>
            <person name="Steindorff A."/>
            <person name="Ohm R.A."/>
            <person name="Martin F."/>
            <person name="Silar P."/>
            <person name="Natvig D.O."/>
            <person name="Lalanne C."/>
            <person name="Gautier V."/>
            <person name="Ament-Velasquez S.L."/>
            <person name="Kruys A."/>
            <person name="Hutchinson M.I."/>
            <person name="Powell A.J."/>
            <person name="Barry K."/>
            <person name="Miller A.N."/>
            <person name="Grigoriev I.V."/>
            <person name="Debuchy R."/>
            <person name="Gladieux P."/>
            <person name="Hiltunen Thoren M."/>
            <person name="Johannesson H."/>
        </authorList>
    </citation>
    <scope>NUCLEOTIDE SEQUENCE</scope>
    <source>
        <strain evidence="2">CBS 892.96</strain>
    </source>
</reference>
<evidence type="ECO:0000313" key="3">
    <source>
        <dbReference type="Proteomes" id="UP001302321"/>
    </source>
</evidence>
<dbReference type="EMBL" id="MU866119">
    <property type="protein sequence ID" value="KAK4179344.1"/>
    <property type="molecule type" value="Genomic_DNA"/>
</dbReference>
<feature type="region of interest" description="Disordered" evidence="1">
    <location>
        <begin position="207"/>
        <end position="226"/>
    </location>
</feature>
<evidence type="ECO:0008006" key="4">
    <source>
        <dbReference type="Google" id="ProtNLM"/>
    </source>
</evidence>
<dbReference type="InterPro" id="IPR006330">
    <property type="entry name" value="Ado/ade_deaminase"/>
</dbReference>